<feature type="compositionally biased region" description="Basic and acidic residues" evidence="1">
    <location>
        <begin position="302"/>
        <end position="315"/>
    </location>
</feature>
<dbReference type="EMBL" id="CAJRGZ010000019">
    <property type="protein sequence ID" value="CAG5158905.1"/>
    <property type="molecule type" value="Genomic_DNA"/>
</dbReference>
<sequence length="429" mass="48455">MPSVHIRVEDGAPLAAGFEIPRRYTLYVKTSSQAPVHVKVEEDAAPPAASPEKPRHYRSFSAFTEKWSQSPLRVPSPLAEEFYRSTIVKVEGEEALVHKKGLPLLCHDCERSADLIDKKKPPSETPRDLASQQPVSAIKTEAEPSPGFYIPTGAHKAKSTAPSASSKINHQISPTTDHSRLYHEARIPGRCTGTSSPTPCRPNTELSYLLPVTPTPFSTPNAPVNPYNRPAHLHCVPGSLLEGMRRRTKWGNRDIRDNKDDKERLARQAKQEKRAKQYKKAKQAEPVTQLRSAPPSENVAENQHENPNEGAKNPEHGKTCTWYKMPFCRCCVCIMVVGSKLLRNVFVPSVVAVPRPHRNTSMIPTPKGWARRKKWWHLQRCKQPRQNVERLVDDESHAVRRNEFYAPGRVVVDREVRVACERWSNRGQE</sequence>
<evidence type="ECO:0000313" key="3">
    <source>
        <dbReference type="Proteomes" id="UP000676310"/>
    </source>
</evidence>
<gene>
    <name evidence="2" type="ORF">ALTATR162_LOCUS5311</name>
</gene>
<comment type="caution">
    <text evidence="2">The sequence shown here is derived from an EMBL/GenBank/DDBJ whole genome shotgun (WGS) entry which is preliminary data.</text>
</comment>
<feature type="compositionally biased region" description="Basic and acidic residues" evidence="1">
    <location>
        <begin position="251"/>
        <end position="275"/>
    </location>
</feature>
<feature type="compositionally biased region" description="Basic and acidic residues" evidence="1">
    <location>
        <begin position="116"/>
        <end position="127"/>
    </location>
</feature>
<evidence type="ECO:0000313" key="2">
    <source>
        <dbReference type="EMBL" id="CAG5158905.1"/>
    </source>
</evidence>
<reference evidence="2" key="1">
    <citation type="submission" date="2021-05" db="EMBL/GenBank/DDBJ databases">
        <authorList>
            <person name="Stam R."/>
        </authorList>
    </citation>
    <scope>NUCLEOTIDE SEQUENCE</scope>
    <source>
        <strain evidence="2">CS162</strain>
    </source>
</reference>
<protein>
    <submittedName>
        <fullName evidence="2">Uncharacterized protein</fullName>
    </submittedName>
</protein>
<dbReference type="AlphaFoldDB" id="A0A8J2MZT4"/>
<dbReference type="RefSeq" id="XP_043168865.1">
    <property type="nucleotide sequence ID" value="XM_043312930.1"/>
</dbReference>
<evidence type="ECO:0000256" key="1">
    <source>
        <dbReference type="SAM" id="MobiDB-lite"/>
    </source>
</evidence>
<dbReference type="Proteomes" id="UP000676310">
    <property type="component" value="Unassembled WGS sequence"/>
</dbReference>
<organism evidence="2 3">
    <name type="scientific">Alternaria atra</name>
    <dbReference type="NCBI Taxonomy" id="119953"/>
    <lineage>
        <taxon>Eukaryota</taxon>
        <taxon>Fungi</taxon>
        <taxon>Dikarya</taxon>
        <taxon>Ascomycota</taxon>
        <taxon>Pezizomycotina</taxon>
        <taxon>Dothideomycetes</taxon>
        <taxon>Pleosporomycetidae</taxon>
        <taxon>Pleosporales</taxon>
        <taxon>Pleosporineae</taxon>
        <taxon>Pleosporaceae</taxon>
        <taxon>Alternaria</taxon>
        <taxon>Alternaria sect. Ulocladioides</taxon>
    </lineage>
</organism>
<feature type="region of interest" description="Disordered" evidence="1">
    <location>
        <begin position="251"/>
        <end position="315"/>
    </location>
</feature>
<accession>A0A8J2MZT4</accession>
<proteinExistence type="predicted"/>
<dbReference type="GeneID" id="67017076"/>
<dbReference type="OrthoDB" id="3687961at2759"/>
<name>A0A8J2MZT4_9PLEO</name>
<feature type="region of interest" description="Disordered" evidence="1">
    <location>
        <begin position="116"/>
        <end position="181"/>
    </location>
</feature>
<keyword evidence="3" id="KW-1185">Reference proteome</keyword>